<comment type="cofactor">
    <cofactor evidence="1">
        <name>Mg(2+)</name>
        <dbReference type="ChEBI" id="CHEBI:18420"/>
    </cofactor>
</comment>
<evidence type="ECO:0000256" key="2">
    <source>
        <dbReference type="ARBA" id="ARBA00005582"/>
    </source>
</evidence>
<dbReference type="InterPro" id="IPR036206">
    <property type="entry name" value="ThiamineP_synth_sf"/>
</dbReference>
<dbReference type="GO" id="GO:0006260">
    <property type="term" value="P:DNA replication"/>
    <property type="evidence" value="ECO:0007669"/>
    <property type="project" value="UniProtKB-KW"/>
</dbReference>
<keyword evidence="4" id="KW-0235">DNA replication</keyword>
<dbReference type="SUPFAM" id="SSF51391">
    <property type="entry name" value="Thiamin phosphate synthase"/>
    <property type="match status" value="1"/>
</dbReference>
<dbReference type="GO" id="GO:0006281">
    <property type="term" value="P:DNA repair"/>
    <property type="evidence" value="ECO:0007669"/>
    <property type="project" value="UniProtKB-KW"/>
</dbReference>
<dbReference type="NCBIfam" id="NF006530">
    <property type="entry name" value="PRK08999.1"/>
    <property type="match status" value="1"/>
</dbReference>
<dbReference type="PRINTS" id="PR00502">
    <property type="entry name" value="NUDIXFAMILY"/>
</dbReference>
<gene>
    <name evidence="13" type="ORF">MNBD_GAMMA25-1575</name>
</gene>
<dbReference type="FunFam" id="3.90.79.10:FF:000014">
    <property type="entry name" value="8-oxo-dGTP diphosphatase MutT"/>
    <property type="match status" value="1"/>
</dbReference>
<proteinExistence type="inferred from homology"/>
<dbReference type="PANTHER" id="PTHR47707:SF1">
    <property type="entry name" value="NUDIX HYDROLASE FAMILY PROTEIN"/>
    <property type="match status" value="1"/>
</dbReference>
<dbReference type="GO" id="GO:0044716">
    <property type="term" value="F:8-oxo-GDP phosphatase activity"/>
    <property type="evidence" value="ECO:0007669"/>
    <property type="project" value="TreeGrafter"/>
</dbReference>
<dbReference type="InterPro" id="IPR003561">
    <property type="entry name" value="Mutator_MutT"/>
</dbReference>
<dbReference type="PROSITE" id="PS51462">
    <property type="entry name" value="NUDIX"/>
    <property type="match status" value="1"/>
</dbReference>
<evidence type="ECO:0000256" key="10">
    <source>
        <dbReference type="ARBA" id="ARBA00035861"/>
    </source>
</evidence>
<dbReference type="GO" id="GO:0046872">
    <property type="term" value="F:metal ion binding"/>
    <property type="evidence" value="ECO:0007669"/>
    <property type="project" value="UniProtKB-KW"/>
</dbReference>
<evidence type="ECO:0000259" key="12">
    <source>
        <dbReference type="PROSITE" id="PS51462"/>
    </source>
</evidence>
<evidence type="ECO:0000256" key="9">
    <source>
        <dbReference type="ARBA" id="ARBA00023204"/>
    </source>
</evidence>
<evidence type="ECO:0000256" key="11">
    <source>
        <dbReference type="ARBA" id="ARBA00038905"/>
    </source>
</evidence>
<evidence type="ECO:0000256" key="8">
    <source>
        <dbReference type="ARBA" id="ARBA00022842"/>
    </source>
</evidence>
<evidence type="ECO:0000256" key="7">
    <source>
        <dbReference type="ARBA" id="ARBA00022801"/>
    </source>
</evidence>
<dbReference type="CDD" id="cd00564">
    <property type="entry name" value="TMP_TenI"/>
    <property type="match status" value="1"/>
</dbReference>
<name>A0A3B1AZT1_9ZZZZ</name>
<dbReference type="Gene3D" id="3.20.20.70">
    <property type="entry name" value="Aldolase class I"/>
    <property type="match status" value="1"/>
</dbReference>
<keyword evidence="7 13" id="KW-0378">Hydrolase</keyword>
<dbReference type="GO" id="GO:0035539">
    <property type="term" value="F:8-oxo-7,8-dihydrodeoxyguanosine triphosphate pyrophosphatase activity"/>
    <property type="evidence" value="ECO:0007669"/>
    <property type="project" value="UniProtKB-EC"/>
</dbReference>
<dbReference type="InterPro" id="IPR020476">
    <property type="entry name" value="Nudix_hydrolase"/>
</dbReference>
<evidence type="ECO:0000313" key="13">
    <source>
        <dbReference type="EMBL" id="VAX11589.1"/>
    </source>
</evidence>
<dbReference type="EMBL" id="UOFY01000071">
    <property type="protein sequence ID" value="VAX11589.1"/>
    <property type="molecule type" value="Genomic_DNA"/>
</dbReference>
<dbReference type="InterPro" id="IPR020084">
    <property type="entry name" value="NUDIX_hydrolase_CS"/>
</dbReference>
<feature type="domain" description="Nudix hydrolase" evidence="12">
    <location>
        <begin position="9"/>
        <end position="136"/>
    </location>
</feature>
<dbReference type="EC" id="3.6.1.55" evidence="11"/>
<dbReference type="GO" id="GO:0008413">
    <property type="term" value="F:8-oxo-7,8-dihydroguanosine triphosphate pyrophosphatase activity"/>
    <property type="evidence" value="ECO:0007669"/>
    <property type="project" value="InterPro"/>
</dbReference>
<dbReference type="InterPro" id="IPR015797">
    <property type="entry name" value="NUDIX_hydrolase-like_dom_sf"/>
</dbReference>
<sequence length="319" mass="35514">MLNISFSERTHVAVGVILNAAGEVLITRRAAQSHQGGLWEFPGGKLESGEFVQEALARELYEELGIQVQQSEPLIRILHDYTDKHVLLDVWSVTAYQGTAQGREGQPLCWLAPNKLDARVFPQANLPIIKALQLPHEYLITGEFSDQDDFSRRVQTALDSGIRLLQFRPRCSLSTLEYAELVEIAIKLTRPCAAKLLLNTSIEEFSKHDADGLHMNSNVLMTCKQRPLNENKYLSASVHNEDELMQANKIGVDFIMLSPVLPTQSHPGAATLGWDRFYELTEKSLSPVFALGGMDSGHLKLARQKGAQGIAAITAFWEH</sequence>
<dbReference type="PROSITE" id="PS00893">
    <property type="entry name" value="NUDIX_BOX"/>
    <property type="match status" value="1"/>
</dbReference>
<protein>
    <recommendedName>
        <fullName evidence="11">8-oxo-dGTP diphosphatase</fullName>
        <ecNumber evidence="11">3.6.1.55</ecNumber>
    </recommendedName>
</protein>
<reference evidence="13" key="1">
    <citation type="submission" date="2018-06" db="EMBL/GenBank/DDBJ databases">
        <authorList>
            <person name="Zhirakovskaya E."/>
        </authorList>
    </citation>
    <scope>NUCLEOTIDE SEQUENCE</scope>
</reference>
<comment type="catalytic activity">
    <reaction evidence="10">
        <text>8-oxo-dGTP + H2O = 8-oxo-dGMP + diphosphate + H(+)</text>
        <dbReference type="Rhea" id="RHEA:31575"/>
        <dbReference type="ChEBI" id="CHEBI:15377"/>
        <dbReference type="ChEBI" id="CHEBI:15378"/>
        <dbReference type="ChEBI" id="CHEBI:33019"/>
        <dbReference type="ChEBI" id="CHEBI:63224"/>
        <dbReference type="ChEBI" id="CHEBI:77896"/>
        <dbReference type="EC" id="3.6.1.55"/>
    </reaction>
</comment>
<dbReference type="InterPro" id="IPR022998">
    <property type="entry name" value="ThiamineP_synth_TenI"/>
</dbReference>
<dbReference type="Pfam" id="PF02581">
    <property type="entry name" value="TMP-TENI"/>
    <property type="match status" value="1"/>
</dbReference>
<dbReference type="Gene3D" id="3.90.79.10">
    <property type="entry name" value="Nucleoside Triphosphate Pyrophosphohydrolase"/>
    <property type="match status" value="1"/>
</dbReference>
<keyword evidence="8" id="KW-0460">Magnesium</keyword>
<accession>A0A3B1AZT1</accession>
<evidence type="ECO:0000256" key="6">
    <source>
        <dbReference type="ARBA" id="ARBA00022763"/>
    </source>
</evidence>
<evidence type="ECO:0000256" key="5">
    <source>
        <dbReference type="ARBA" id="ARBA00022723"/>
    </source>
</evidence>
<dbReference type="NCBIfam" id="TIGR00586">
    <property type="entry name" value="mutt"/>
    <property type="match status" value="1"/>
</dbReference>
<comment type="similarity">
    <text evidence="2">Belongs to the Nudix hydrolase family.</text>
</comment>
<dbReference type="SUPFAM" id="SSF55811">
    <property type="entry name" value="Nudix"/>
    <property type="match status" value="1"/>
</dbReference>
<organism evidence="13">
    <name type="scientific">hydrothermal vent metagenome</name>
    <dbReference type="NCBI Taxonomy" id="652676"/>
    <lineage>
        <taxon>unclassified sequences</taxon>
        <taxon>metagenomes</taxon>
        <taxon>ecological metagenomes</taxon>
    </lineage>
</organism>
<dbReference type="PANTHER" id="PTHR47707">
    <property type="entry name" value="8-OXO-DGTP DIPHOSPHATASE"/>
    <property type="match status" value="1"/>
</dbReference>
<keyword evidence="9" id="KW-0234">DNA repair</keyword>
<dbReference type="GO" id="GO:0009228">
    <property type="term" value="P:thiamine biosynthetic process"/>
    <property type="evidence" value="ECO:0007669"/>
    <property type="project" value="UniProtKB-KW"/>
</dbReference>
<evidence type="ECO:0000256" key="4">
    <source>
        <dbReference type="ARBA" id="ARBA00022705"/>
    </source>
</evidence>
<dbReference type="InterPro" id="IPR029119">
    <property type="entry name" value="MutY_C"/>
</dbReference>
<dbReference type="GO" id="GO:0044715">
    <property type="term" value="F:8-oxo-dGDP phosphatase activity"/>
    <property type="evidence" value="ECO:0007669"/>
    <property type="project" value="TreeGrafter"/>
</dbReference>
<dbReference type="Pfam" id="PF14815">
    <property type="entry name" value="NUDIX_4"/>
    <property type="match status" value="1"/>
</dbReference>
<keyword evidence="5" id="KW-0479">Metal-binding</keyword>
<dbReference type="InterPro" id="IPR047127">
    <property type="entry name" value="MutT-like"/>
</dbReference>
<dbReference type="InterPro" id="IPR013785">
    <property type="entry name" value="Aldolase_TIM"/>
</dbReference>
<evidence type="ECO:0000256" key="3">
    <source>
        <dbReference type="ARBA" id="ARBA00022457"/>
    </source>
</evidence>
<evidence type="ECO:0000256" key="1">
    <source>
        <dbReference type="ARBA" id="ARBA00001946"/>
    </source>
</evidence>
<dbReference type="AlphaFoldDB" id="A0A3B1AZT1"/>
<keyword evidence="6" id="KW-0227">DNA damage</keyword>
<dbReference type="CDD" id="cd03425">
    <property type="entry name" value="NUDIX_MutT_NudA_like"/>
    <property type="match status" value="1"/>
</dbReference>
<dbReference type="InterPro" id="IPR000086">
    <property type="entry name" value="NUDIX_hydrolase_dom"/>
</dbReference>
<keyword evidence="3" id="KW-0515">Mutator protein</keyword>